<gene>
    <name evidence="2" type="ORF">J7W16_08130</name>
</gene>
<keyword evidence="1" id="KW-0812">Transmembrane</keyword>
<dbReference type="Pfam" id="PF04240">
    <property type="entry name" value="Caroten_synth"/>
    <property type="match status" value="1"/>
</dbReference>
<feature type="transmembrane region" description="Helical" evidence="1">
    <location>
        <begin position="180"/>
        <end position="200"/>
    </location>
</feature>
<dbReference type="PROSITE" id="PS51257">
    <property type="entry name" value="PROKAR_LIPOPROTEIN"/>
    <property type="match status" value="1"/>
</dbReference>
<dbReference type="EMBL" id="JAGKSQ010000003">
    <property type="protein sequence ID" value="MBP3951102.1"/>
    <property type="molecule type" value="Genomic_DNA"/>
</dbReference>
<feature type="transmembrane region" description="Helical" evidence="1">
    <location>
        <begin position="64"/>
        <end position="91"/>
    </location>
</feature>
<dbReference type="Proteomes" id="UP000678228">
    <property type="component" value="Unassembled WGS sequence"/>
</dbReference>
<reference evidence="2" key="1">
    <citation type="submission" date="2021-03" db="EMBL/GenBank/DDBJ databases">
        <title>Bacillus suaedae sp. nov., isolated from Suaeda aralocaspica.</title>
        <authorList>
            <person name="Lei R.F.R."/>
        </authorList>
    </citation>
    <scope>NUCLEOTIDE SEQUENCE</scope>
    <source>
        <strain evidence="2">YZJH907-2</strain>
    </source>
</reference>
<accession>A0A941AP49</accession>
<evidence type="ECO:0000313" key="2">
    <source>
        <dbReference type="EMBL" id="MBP3951102.1"/>
    </source>
</evidence>
<sequence length="262" mass="30404">MLGNFDKRLYQFFILWYGCGVVLLAFDLLPPFLEWANTVFLILAGLLGGVFFMRNYGTVIGSFLAILIIIFTIFIEWIGVQFGLFFGHYYYNPDFGLVLFDVPVTIGFAWLMVIATTHVIAKQITHSQKNVTFQWLSYSLIGSIAAVIMDLILDPVAFIIKEYWIWNGTGLYYGIPFSNFLGWFFLAFTLHTFLFLILHILKRWKTNRDEGWMQRMVILYHLIIFMFVIIAATGQLWLAIAITLSLVGALFYLYKRFKEVTP</sequence>
<feature type="transmembrane region" description="Helical" evidence="1">
    <location>
        <begin position="236"/>
        <end position="254"/>
    </location>
</feature>
<comment type="caution">
    <text evidence="2">The sequence shown here is derived from an EMBL/GenBank/DDBJ whole genome shotgun (WGS) entry which is preliminary data.</text>
</comment>
<dbReference type="PANTHER" id="PTHR39419">
    <property type="entry name" value="SLL0814 PROTEIN"/>
    <property type="match status" value="1"/>
</dbReference>
<feature type="transmembrane region" description="Helical" evidence="1">
    <location>
        <begin position="12"/>
        <end position="29"/>
    </location>
</feature>
<evidence type="ECO:0000256" key="1">
    <source>
        <dbReference type="SAM" id="Phobius"/>
    </source>
</evidence>
<dbReference type="InterPro" id="IPR007354">
    <property type="entry name" value="CruF-like"/>
</dbReference>
<feature type="transmembrane region" description="Helical" evidence="1">
    <location>
        <begin position="97"/>
        <end position="121"/>
    </location>
</feature>
<keyword evidence="1" id="KW-1133">Transmembrane helix</keyword>
<dbReference type="RefSeq" id="WP_210596804.1">
    <property type="nucleotide sequence ID" value="NZ_JAGKSQ010000003.1"/>
</dbReference>
<protein>
    <submittedName>
        <fullName evidence="2">Carotenoid biosynthesis protein</fullName>
    </submittedName>
</protein>
<feature type="transmembrane region" description="Helical" evidence="1">
    <location>
        <begin position="133"/>
        <end position="160"/>
    </location>
</feature>
<proteinExistence type="predicted"/>
<evidence type="ECO:0000313" key="3">
    <source>
        <dbReference type="Proteomes" id="UP000678228"/>
    </source>
</evidence>
<keyword evidence="1" id="KW-0472">Membrane</keyword>
<keyword evidence="3" id="KW-1185">Reference proteome</keyword>
<feature type="transmembrane region" description="Helical" evidence="1">
    <location>
        <begin position="212"/>
        <end position="230"/>
    </location>
</feature>
<organism evidence="2 3">
    <name type="scientific">Halalkalibacter suaedae</name>
    <dbReference type="NCBI Taxonomy" id="2822140"/>
    <lineage>
        <taxon>Bacteria</taxon>
        <taxon>Bacillati</taxon>
        <taxon>Bacillota</taxon>
        <taxon>Bacilli</taxon>
        <taxon>Bacillales</taxon>
        <taxon>Bacillaceae</taxon>
        <taxon>Halalkalibacter</taxon>
    </lineage>
</organism>
<feature type="transmembrane region" description="Helical" evidence="1">
    <location>
        <begin position="35"/>
        <end position="52"/>
    </location>
</feature>
<dbReference type="AlphaFoldDB" id="A0A941AP49"/>
<dbReference type="PANTHER" id="PTHR39419:SF1">
    <property type="entry name" value="SLL0814 PROTEIN"/>
    <property type="match status" value="1"/>
</dbReference>
<name>A0A941AP49_9BACI</name>